<evidence type="ECO:0000313" key="4">
    <source>
        <dbReference type="EnsemblMetazoa" id="XP_011661931"/>
    </source>
</evidence>
<dbReference type="PANTHER" id="PTHR22902">
    <property type="entry name" value="SESQUIPEDALIAN"/>
    <property type="match status" value="1"/>
</dbReference>
<organism evidence="4 5">
    <name type="scientific">Strongylocentrotus purpuratus</name>
    <name type="common">Purple sea urchin</name>
    <dbReference type="NCBI Taxonomy" id="7668"/>
    <lineage>
        <taxon>Eukaryota</taxon>
        <taxon>Metazoa</taxon>
        <taxon>Echinodermata</taxon>
        <taxon>Eleutherozoa</taxon>
        <taxon>Echinozoa</taxon>
        <taxon>Echinoidea</taxon>
        <taxon>Euechinoidea</taxon>
        <taxon>Echinacea</taxon>
        <taxon>Camarodonta</taxon>
        <taxon>Echinidea</taxon>
        <taxon>Strongylocentrotidae</taxon>
        <taxon>Strongylocentrotus</taxon>
    </lineage>
</organism>
<sequence>MAANPGRNGSCSSHASERSSACSSSNSSGSKNNTLSTRSSHDIYDLDDTKCGWLLKRSRVSKKWKKRWFALRRDELIYGHNSESLDKSIPLDGTDITDSVMDQKLFVFKLQPLNYNRTFFLQAENEADQLEWMSAICFAKAISHQTDKSKSCVLQ</sequence>
<feature type="domain" description="PH" evidence="3">
    <location>
        <begin position="47"/>
        <end position="141"/>
    </location>
</feature>
<dbReference type="OMA" id="RTYYIHA"/>
<dbReference type="Gene3D" id="2.30.29.30">
    <property type="entry name" value="Pleckstrin-homology domain (PH domain)/Phosphotyrosine-binding domain (PTB)"/>
    <property type="match status" value="1"/>
</dbReference>
<protein>
    <recommendedName>
        <fullName evidence="3">PH domain-containing protein</fullName>
    </recommendedName>
</protein>
<dbReference type="InterPro" id="IPR001849">
    <property type="entry name" value="PH_domain"/>
</dbReference>
<dbReference type="AlphaFoldDB" id="A0A7M7HF81"/>
<dbReference type="InterPro" id="IPR045188">
    <property type="entry name" value="Boi1/Boi2-like"/>
</dbReference>
<accession>A0A7M7HF81</accession>
<dbReference type="CDD" id="cd00821">
    <property type="entry name" value="PH"/>
    <property type="match status" value="1"/>
</dbReference>
<feature type="region of interest" description="Disordered" evidence="2">
    <location>
        <begin position="1"/>
        <end position="36"/>
    </location>
</feature>
<dbReference type="InParanoid" id="A0A7M7HF81"/>
<dbReference type="SMART" id="SM00233">
    <property type="entry name" value="PH"/>
    <property type="match status" value="1"/>
</dbReference>
<reference evidence="5" key="1">
    <citation type="submission" date="2015-02" db="EMBL/GenBank/DDBJ databases">
        <title>Genome sequencing for Strongylocentrotus purpuratus.</title>
        <authorList>
            <person name="Murali S."/>
            <person name="Liu Y."/>
            <person name="Vee V."/>
            <person name="English A."/>
            <person name="Wang M."/>
            <person name="Skinner E."/>
            <person name="Han Y."/>
            <person name="Muzny D.M."/>
            <person name="Worley K.C."/>
            <person name="Gibbs R.A."/>
        </authorList>
    </citation>
    <scope>NUCLEOTIDE SEQUENCE</scope>
</reference>
<dbReference type="SUPFAM" id="SSF50729">
    <property type="entry name" value="PH domain-like"/>
    <property type="match status" value="1"/>
</dbReference>
<dbReference type="PANTHER" id="PTHR22902:SF27">
    <property type="entry name" value="PLECKSTRIN HOMOLOGY DOMAIN-CONTAINING FAMILY A MEMBER 3"/>
    <property type="match status" value="1"/>
</dbReference>
<dbReference type="InterPro" id="IPR011993">
    <property type="entry name" value="PH-like_dom_sf"/>
</dbReference>
<proteinExistence type="predicted"/>
<reference evidence="4" key="2">
    <citation type="submission" date="2021-01" db="UniProtKB">
        <authorList>
            <consortium name="EnsemblMetazoa"/>
        </authorList>
    </citation>
    <scope>IDENTIFICATION</scope>
</reference>
<evidence type="ECO:0000259" key="3">
    <source>
        <dbReference type="PROSITE" id="PS50003"/>
    </source>
</evidence>
<dbReference type="RefSeq" id="XP_011661931.1">
    <property type="nucleotide sequence ID" value="XM_011663629.2"/>
</dbReference>
<keyword evidence="1" id="KW-0597">Phosphoprotein</keyword>
<dbReference type="OrthoDB" id="2157866at2759"/>
<dbReference type="GeneID" id="105437250"/>
<evidence type="ECO:0000256" key="1">
    <source>
        <dbReference type="ARBA" id="ARBA00022553"/>
    </source>
</evidence>
<dbReference type="KEGG" id="spu:105437250"/>
<keyword evidence="5" id="KW-1185">Reference proteome</keyword>
<evidence type="ECO:0000313" key="5">
    <source>
        <dbReference type="Proteomes" id="UP000007110"/>
    </source>
</evidence>
<name>A0A7M7HF81_STRPU</name>
<dbReference type="PROSITE" id="PS50003">
    <property type="entry name" value="PH_DOMAIN"/>
    <property type="match status" value="1"/>
</dbReference>
<dbReference type="EnsemblMetazoa" id="XM_011663629">
    <property type="protein sequence ID" value="XP_011661931"/>
    <property type="gene ID" value="LOC105437250"/>
</dbReference>
<dbReference type="Proteomes" id="UP000007110">
    <property type="component" value="Unassembled WGS sequence"/>
</dbReference>
<dbReference type="Pfam" id="PF00169">
    <property type="entry name" value="PH"/>
    <property type="match status" value="1"/>
</dbReference>
<evidence type="ECO:0000256" key="2">
    <source>
        <dbReference type="SAM" id="MobiDB-lite"/>
    </source>
</evidence>
<feature type="compositionally biased region" description="Low complexity" evidence="2">
    <location>
        <begin position="9"/>
        <end position="30"/>
    </location>
</feature>